<name>K0THY9_THAOC</name>
<reference evidence="2 3" key="1">
    <citation type="journal article" date="2012" name="Genome Biol.">
        <title>Genome and low-iron response of an oceanic diatom adapted to chronic iron limitation.</title>
        <authorList>
            <person name="Lommer M."/>
            <person name="Specht M."/>
            <person name="Roy A.S."/>
            <person name="Kraemer L."/>
            <person name="Andreson R."/>
            <person name="Gutowska M.A."/>
            <person name="Wolf J."/>
            <person name="Bergner S.V."/>
            <person name="Schilhabel M.B."/>
            <person name="Klostermeier U.C."/>
            <person name="Beiko R.G."/>
            <person name="Rosenstiel P."/>
            <person name="Hippler M."/>
            <person name="Laroche J."/>
        </authorList>
    </citation>
    <scope>NUCLEOTIDE SEQUENCE [LARGE SCALE GENOMIC DNA]</scope>
    <source>
        <strain evidence="2 3">CCMP1005</strain>
    </source>
</reference>
<keyword evidence="3" id="KW-1185">Reference proteome</keyword>
<gene>
    <name evidence="2" type="ORF">THAOC_01063</name>
</gene>
<evidence type="ECO:0000313" key="2">
    <source>
        <dbReference type="EMBL" id="EJK77125.1"/>
    </source>
</evidence>
<evidence type="ECO:0000313" key="3">
    <source>
        <dbReference type="Proteomes" id="UP000266841"/>
    </source>
</evidence>
<evidence type="ECO:0000256" key="1">
    <source>
        <dbReference type="SAM" id="MobiDB-lite"/>
    </source>
</evidence>
<feature type="region of interest" description="Disordered" evidence="1">
    <location>
        <begin position="1"/>
        <end position="28"/>
    </location>
</feature>
<dbReference type="EMBL" id="AGNL01001278">
    <property type="protein sequence ID" value="EJK77125.1"/>
    <property type="molecule type" value="Genomic_DNA"/>
</dbReference>
<accession>K0THY9</accession>
<sequence>MPNASGAAFPKNPPSETLSRRRATRPVPRISAQVDVLLSRNRKPLGSLKGGNMVHSAHIMPHAPCMGEVEGPCALTQCGSHQPTANGLRGEEKENKIVCYVQVNAAAEESYKQPLTLTSSTQFLQALKGRPSIHRTAFLSVRSEYNEDLQLTML</sequence>
<protein>
    <submittedName>
        <fullName evidence="2">Uncharacterized protein</fullName>
    </submittedName>
</protein>
<proteinExistence type="predicted"/>
<organism evidence="2 3">
    <name type="scientific">Thalassiosira oceanica</name>
    <name type="common">Marine diatom</name>
    <dbReference type="NCBI Taxonomy" id="159749"/>
    <lineage>
        <taxon>Eukaryota</taxon>
        <taxon>Sar</taxon>
        <taxon>Stramenopiles</taxon>
        <taxon>Ochrophyta</taxon>
        <taxon>Bacillariophyta</taxon>
        <taxon>Coscinodiscophyceae</taxon>
        <taxon>Thalassiosirophycidae</taxon>
        <taxon>Thalassiosirales</taxon>
        <taxon>Thalassiosiraceae</taxon>
        <taxon>Thalassiosira</taxon>
    </lineage>
</organism>
<dbReference type="Proteomes" id="UP000266841">
    <property type="component" value="Unassembled WGS sequence"/>
</dbReference>
<comment type="caution">
    <text evidence="2">The sequence shown here is derived from an EMBL/GenBank/DDBJ whole genome shotgun (WGS) entry which is preliminary data.</text>
</comment>
<dbReference type="AlphaFoldDB" id="K0THY9"/>